<accession>A0A4D6NMS0</accession>
<comment type="similarity">
    <text evidence="9">Belongs to the HSF family.</text>
</comment>
<dbReference type="InterPro" id="IPR036388">
    <property type="entry name" value="WH-like_DNA-bd_sf"/>
</dbReference>
<reference evidence="12 13" key="1">
    <citation type="submission" date="2019-04" db="EMBL/GenBank/DDBJ databases">
        <title>An improved genome assembly and genetic linkage map for asparagus bean, Vigna unguiculata ssp. sesquipedialis.</title>
        <authorList>
            <person name="Xia Q."/>
            <person name="Zhang R."/>
            <person name="Dong Y."/>
        </authorList>
    </citation>
    <scope>NUCLEOTIDE SEQUENCE [LARGE SCALE GENOMIC DNA]</scope>
    <source>
        <tissue evidence="12">Leaf</tissue>
    </source>
</reference>
<dbReference type="PANTHER" id="PTHR10015:SF298">
    <property type="entry name" value="HEAT STRESS TRANSCRIPTION FACTOR A-9"/>
    <property type="match status" value="1"/>
</dbReference>
<evidence type="ECO:0000259" key="11">
    <source>
        <dbReference type="PROSITE" id="PS00434"/>
    </source>
</evidence>
<name>A0A4D6NMS0_VIGUN</name>
<feature type="coiled-coil region" evidence="10">
    <location>
        <begin position="141"/>
        <end position="182"/>
    </location>
</feature>
<proteinExistence type="inferred from homology"/>
<keyword evidence="5 12" id="KW-0346">Stress response</keyword>
<comment type="subcellular location">
    <subcellularLocation>
        <location evidence="1">Nucleus</location>
    </subcellularLocation>
</comment>
<dbReference type="PANTHER" id="PTHR10015">
    <property type="entry name" value="HEAT SHOCK TRANSCRIPTION FACTOR"/>
    <property type="match status" value="1"/>
</dbReference>
<dbReference type="GO" id="GO:0005634">
    <property type="term" value="C:nucleus"/>
    <property type="evidence" value="ECO:0007669"/>
    <property type="project" value="UniProtKB-SubCell"/>
</dbReference>
<feature type="domain" description="HSF-type DNA-binding" evidence="11">
    <location>
        <begin position="88"/>
        <end position="112"/>
    </location>
</feature>
<evidence type="ECO:0000256" key="9">
    <source>
        <dbReference type="RuleBase" id="RU004020"/>
    </source>
</evidence>
<dbReference type="InterPro" id="IPR000232">
    <property type="entry name" value="HSF_DNA-bd"/>
</dbReference>
<evidence type="ECO:0000256" key="6">
    <source>
        <dbReference type="ARBA" id="ARBA00023125"/>
    </source>
</evidence>
<sequence>MDVSGCESLQKVKAKEPKRIGHENGMVLVKKEEEEDDDEDDEEWVPQPFVKKILKMVEDESLDPIVSWGEGRCSFVVWDSAKFSKTILPHYFKHSNFSSFLRQLNNYGFKKVNPRRWEFAREGFEAGKRHLLKSIVRRGRKKRLQGEVEELKKEKNKLALEILKLTQRLKNSQVQLNSVEERLRYVELKQYQTLDFLTRMVQVPGFVERLVHKVQQKDGADMVKRCRFLGPQYHKGTNNSSNFGYYRQEGCEQHGILSETTNTGHGYDTVLEELLSESFDEDVNVNVNESSIYLELESLVGSTSD</sequence>
<protein>
    <submittedName>
        <fullName evidence="12">Heat shock transcription factor</fullName>
    </submittedName>
</protein>
<dbReference type="Gene3D" id="1.10.10.10">
    <property type="entry name" value="Winged helix-like DNA-binding domain superfamily/Winged helix DNA-binding domain"/>
    <property type="match status" value="1"/>
</dbReference>
<evidence type="ECO:0000256" key="5">
    <source>
        <dbReference type="ARBA" id="ARBA00023016"/>
    </source>
</evidence>
<evidence type="ECO:0000256" key="4">
    <source>
        <dbReference type="ARBA" id="ARBA00023015"/>
    </source>
</evidence>
<evidence type="ECO:0000313" key="12">
    <source>
        <dbReference type="EMBL" id="QCE13525.1"/>
    </source>
</evidence>
<keyword evidence="10" id="KW-0175">Coiled coil</keyword>
<evidence type="ECO:0000313" key="13">
    <source>
        <dbReference type="Proteomes" id="UP000501690"/>
    </source>
</evidence>
<evidence type="ECO:0000256" key="1">
    <source>
        <dbReference type="ARBA" id="ARBA00004123"/>
    </source>
</evidence>
<dbReference type="Proteomes" id="UP000501690">
    <property type="component" value="Linkage Group LG11"/>
</dbReference>
<dbReference type="PRINTS" id="PR00056">
    <property type="entry name" value="HSFDOMAIN"/>
</dbReference>
<gene>
    <name evidence="12" type="ORF">DEO72_LG11g518</name>
</gene>
<evidence type="ECO:0000256" key="3">
    <source>
        <dbReference type="ARBA" id="ARBA00022553"/>
    </source>
</evidence>
<comment type="subunit">
    <text evidence="2">Homotrimer.</text>
</comment>
<dbReference type="AlphaFoldDB" id="A0A4D6NMS0"/>
<evidence type="ECO:0000256" key="2">
    <source>
        <dbReference type="ARBA" id="ARBA00011233"/>
    </source>
</evidence>
<dbReference type="GO" id="GO:0000978">
    <property type="term" value="F:RNA polymerase II cis-regulatory region sequence-specific DNA binding"/>
    <property type="evidence" value="ECO:0007669"/>
    <property type="project" value="TreeGrafter"/>
</dbReference>
<keyword evidence="3" id="KW-0597">Phosphoprotein</keyword>
<keyword evidence="6" id="KW-0238">DNA-binding</keyword>
<dbReference type="GO" id="GO:0006357">
    <property type="term" value="P:regulation of transcription by RNA polymerase II"/>
    <property type="evidence" value="ECO:0007669"/>
    <property type="project" value="TreeGrafter"/>
</dbReference>
<evidence type="ECO:0000256" key="8">
    <source>
        <dbReference type="ARBA" id="ARBA00023242"/>
    </source>
</evidence>
<evidence type="ECO:0000256" key="7">
    <source>
        <dbReference type="ARBA" id="ARBA00023163"/>
    </source>
</evidence>
<evidence type="ECO:0000256" key="10">
    <source>
        <dbReference type="SAM" id="Coils"/>
    </source>
</evidence>
<dbReference type="EMBL" id="CP039355">
    <property type="protein sequence ID" value="QCE13525.1"/>
    <property type="molecule type" value="Genomic_DNA"/>
</dbReference>
<keyword evidence="13" id="KW-1185">Reference proteome</keyword>
<dbReference type="Pfam" id="PF00447">
    <property type="entry name" value="HSF_DNA-bind"/>
    <property type="match status" value="1"/>
</dbReference>
<dbReference type="GO" id="GO:0034605">
    <property type="term" value="P:cellular response to heat"/>
    <property type="evidence" value="ECO:0007669"/>
    <property type="project" value="TreeGrafter"/>
</dbReference>
<dbReference type="SMART" id="SM00415">
    <property type="entry name" value="HSF"/>
    <property type="match status" value="1"/>
</dbReference>
<organism evidence="12 13">
    <name type="scientific">Vigna unguiculata</name>
    <name type="common">Cowpea</name>
    <dbReference type="NCBI Taxonomy" id="3917"/>
    <lineage>
        <taxon>Eukaryota</taxon>
        <taxon>Viridiplantae</taxon>
        <taxon>Streptophyta</taxon>
        <taxon>Embryophyta</taxon>
        <taxon>Tracheophyta</taxon>
        <taxon>Spermatophyta</taxon>
        <taxon>Magnoliopsida</taxon>
        <taxon>eudicotyledons</taxon>
        <taxon>Gunneridae</taxon>
        <taxon>Pentapetalae</taxon>
        <taxon>rosids</taxon>
        <taxon>fabids</taxon>
        <taxon>Fabales</taxon>
        <taxon>Fabaceae</taxon>
        <taxon>Papilionoideae</taxon>
        <taxon>50 kb inversion clade</taxon>
        <taxon>NPAAA clade</taxon>
        <taxon>indigoferoid/millettioid clade</taxon>
        <taxon>Phaseoleae</taxon>
        <taxon>Vigna</taxon>
    </lineage>
</organism>
<dbReference type="PROSITE" id="PS00434">
    <property type="entry name" value="HSF_DOMAIN"/>
    <property type="match status" value="1"/>
</dbReference>
<dbReference type="SUPFAM" id="SSF46785">
    <property type="entry name" value="Winged helix' DNA-binding domain"/>
    <property type="match status" value="1"/>
</dbReference>
<dbReference type="InterPro" id="IPR036390">
    <property type="entry name" value="WH_DNA-bd_sf"/>
</dbReference>
<keyword evidence="8" id="KW-0539">Nucleus</keyword>
<keyword evidence="7" id="KW-0804">Transcription</keyword>
<dbReference type="GO" id="GO:0003700">
    <property type="term" value="F:DNA-binding transcription factor activity"/>
    <property type="evidence" value="ECO:0007669"/>
    <property type="project" value="InterPro"/>
</dbReference>
<keyword evidence="4" id="KW-0805">Transcription regulation</keyword>
<dbReference type="FunFam" id="1.10.10.10:FF:000037">
    <property type="entry name" value="Heat stress transcription factor B-4"/>
    <property type="match status" value="1"/>
</dbReference>